<organism evidence="1 2">
    <name type="scientific">Candidatus Thiomargarita nelsonii</name>
    <dbReference type="NCBI Taxonomy" id="1003181"/>
    <lineage>
        <taxon>Bacteria</taxon>
        <taxon>Pseudomonadati</taxon>
        <taxon>Pseudomonadota</taxon>
        <taxon>Gammaproteobacteria</taxon>
        <taxon>Thiotrichales</taxon>
        <taxon>Thiotrichaceae</taxon>
        <taxon>Thiomargarita</taxon>
    </lineage>
</organism>
<dbReference type="AlphaFoldDB" id="A0A4E0QW27"/>
<dbReference type="EMBL" id="JSZA02000013">
    <property type="protein sequence ID" value="TGO03540.1"/>
    <property type="molecule type" value="Genomic_DNA"/>
</dbReference>
<proteinExistence type="predicted"/>
<name>A0A4E0QW27_9GAMM</name>
<sequence length="63" mass="7689">MLYYLYVTNQLYLGWWLKLAWRHKTFRTGLQTDQAPRRNDKDSTGIYEIRDWCVGFIEVVLVF</sequence>
<protein>
    <submittedName>
        <fullName evidence="1">Uncharacterized protein</fullName>
    </submittedName>
</protein>
<dbReference type="Proteomes" id="UP000030428">
    <property type="component" value="Unassembled WGS sequence"/>
</dbReference>
<evidence type="ECO:0000313" key="1">
    <source>
        <dbReference type="EMBL" id="TGO03540.1"/>
    </source>
</evidence>
<gene>
    <name evidence="1" type="ORF">PN36_04895</name>
</gene>
<accession>A0A4E0QW27</accession>
<reference evidence="1 2" key="1">
    <citation type="journal article" date="2016" name="Front. Microbiol.">
        <title>Single-Cell (Meta-)Genomics of a Dimorphic Candidatus Thiomargarita nelsonii Reveals Genomic Plasticity.</title>
        <authorList>
            <person name="Flood B.E."/>
            <person name="Fliss P."/>
            <person name="Jones D.S."/>
            <person name="Dick G.J."/>
            <person name="Jain S."/>
            <person name="Kaster A.K."/>
            <person name="Winkel M."/>
            <person name="Mussmann M."/>
            <person name="Bailey J."/>
        </authorList>
    </citation>
    <scope>NUCLEOTIDE SEQUENCE [LARGE SCALE GENOMIC DNA]</scope>
    <source>
        <strain evidence="1">Hydrate Ridge</strain>
    </source>
</reference>
<keyword evidence="2" id="KW-1185">Reference proteome</keyword>
<evidence type="ECO:0000313" key="2">
    <source>
        <dbReference type="Proteomes" id="UP000030428"/>
    </source>
</evidence>
<comment type="caution">
    <text evidence="1">The sequence shown here is derived from an EMBL/GenBank/DDBJ whole genome shotgun (WGS) entry which is preliminary data.</text>
</comment>